<dbReference type="PANTHER" id="PTHR11764:SF20">
    <property type="entry name" value="LANOSTEROL SYNTHASE"/>
    <property type="match status" value="1"/>
</dbReference>
<feature type="compositionally biased region" description="Polar residues" evidence="8">
    <location>
        <begin position="1499"/>
        <end position="1515"/>
    </location>
</feature>
<dbReference type="InterPro" id="IPR012340">
    <property type="entry name" value="NA-bd_OB-fold"/>
</dbReference>
<dbReference type="GO" id="GO:0006696">
    <property type="term" value="P:ergosterol biosynthetic process"/>
    <property type="evidence" value="ECO:0007669"/>
    <property type="project" value="TreeGrafter"/>
</dbReference>
<evidence type="ECO:0000256" key="4">
    <source>
        <dbReference type="ARBA" id="ARBA00022955"/>
    </source>
</evidence>
<evidence type="ECO:0000256" key="7">
    <source>
        <dbReference type="ARBA" id="ARBA00029485"/>
    </source>
</evidence>
<dbReference type="Gene3D" id="3.30.300.30">
    <property type="match status" value="1"/>
</dbReference>
<feature type="region of interest" description="Disordered" evidence="8">
    <location>
        <begin position="1365"/>
        <end position="1392"/>
    </location>
</feature>
<evidence type="ECO:0000256" key="6">
    <source>
        <dbReference type="ARBA" id="ARBA00023235"/>
    </source>
</evidence>
<sequence length="2580" mass="285512">MEIDRMPTSTSQTADEDGLVNGHGNLVSFTFSGVYDKDRPILIDATDPSRSVSRRKAYNLVAALAGAFEAESTVCLHLSNDVLYPVLVLAILASQCRWTGTNTAYTATELEHHFRTSATKYAITTAEHLETVQAAVLLSGIATEIVMFADLLDEQLLHSTHDKHTERPVEPSESDGQTLRSLRDLLHPPSHIDLHDMLESISLKHTAALMPTSGTTGLPKVAVRTHRSMMCELEAIASGDSCKPYEVRRLFCTPIFHAFSAPETLFNALRLGHISYFMRRFDDTFAQKVHDFRITETFGAPAMLLKLLNMPESPHLLQSLRFVAYGGAPLGAELCRRFLSMFDVPPRLIPVYGMTEGGWFTTFKHPEKDETGSVGRAIPGFEISISPASHTEPDDQPGSGEVLVRGPQIMQGYLGNAEATSAAFEDGWLKTGDIGYLDDGKLYLIDRVKDMIKVNGWQVSPVEIQNVLLQLEDVLDAAVFGEGWAEDEHPVACVVRRGMSVTADRLRKHLSANLAGYKSLTPDIAPPPAASIRGIVTLSWPYSSSTQQCALLLADPDFRLRNQKGQVRIRFHGEVAAAVARAQLGIGDEVVLRLQGASWVQDVGATRTPGRSVDGELLFGRHVDLTIKRAEGDVVLNVDAPTPPRSPRQVETDADSTPLPAKSRYPRSSFGGGIMSVPIYSSPAFTKRLRLSGNSFLDSNYDPFQSVEVEDEQPNKKLRLSFGGVEKWRYAERTPSPLKRRPSPAVEPEPEQLSPTGTAEAVSDVFDVAPEGAGNANELRGGALATARRQEPFMPGVSAALNMDTMEVDDASGLSPARKPEEPPFSLAPETMLPPSLPRPQVPNAPPSLEIPDSQPAEIEQHDGPLTPKLHAVPNSALPLPSPFPSEASQQLFATSFGVAEGMKADNVVPNVRKSHTPEHEVDEATTIEKTPLNAQAQDVTTAQETSPSKNLAEADGDPGVIEQRETSHDNTGLKHHHDVNNFNKTAAHDGVERVAQKSGNESLDRKAANQRAVAEHRPDEQREPEPELRAPLEVVQAEQEMARPEAEDFQPQPQTPVREPASYFRPGDTSSPMEAAVEVSRPTPQSQRDRVMARTYSSLFGFRTSPPTPPPLNRQMAEAVAPLKSRPSLADPEMSAANTLATAAEEMVKIVSEKKDPRAAELPEHHSTRSTSPNITVPAMHDFTSLMQSHEHTPEVEQKPSPQPEAEQEMQVGTTALEIDAPVTASPKVPRPFSSSPQSEAAGFGLDTQSDPVDVEAEPVEPDSRASRTTPAATIELGSTSDLEDPANVEADTGEVNHTEQYPEEQSVESGPTKGVTRVDAMAQTSSMVRTSSDVEGAVGQQQDDNPMVDLGAAAFSVQEDAALAEDDVEDGAESQALVSEPQDLVPPERLDALRNPGMMMDEMEVDDGLSSPLPTSQLDELEQIFQPRKVQDVERSSSPFPELVIPRRRQAATSSDSQNTPTATADPSAPLRVSTEQPTNADRDKPSLQFPPERVIENSQDDGMSGTLSTQPTPIAEQFDFIKVPTREPKREMMVRETEKPESVSFSTTQEERDISVAPTPLEPLRTETSKLQTSRAQIEVIRLGSSSPVEESSAPSQDNRSNPASPPGVMREATPIEAATFENLMDTQMLASPVRTQPTALPPSEAQEDSRVMNAPDEVEDKNRNEDDSQLTLVPPEHRSTATFEPVLPYSQEFESQHPAIRGEQTDTGVSRLELHKTASNGVSTSFGYFTPLSRLEEKLNASTQDALGNNIVDILAVVTDSTKPPERAKAGPRDYYTIMRIADTSQPRNSTTRVEVFRPWKAVLPVADVGDVVLLRAFAVKYRKRQAYLLSTDASAWFVWRYGDTLPAEANGDRPVWARKSVDGRPDGMREEIKGPPVELELPPPRTPMQAAENGVKFFSRLQLEPGNWGCEYGGPMFLLPGVIVTLYVTGMPLSQPEQTEIVRYIFNMQNLGNKNGGDGGWGLHIEADSSVFGTAMNYTTLRLLGVSPDDPRMRKARGCLYDLGGALNGPHWAKFWLSLLGVMNWEVVNPVPPELWLLPDWTPISPWRWWIHMRQVFLPMGFIWSKRWVYPKADTDPLIRQLRQELFTQPHDDIAWARYRNAISPADDYNTKSWFLNLINYFLVLVWIPYLRFQWLVERAERWSWKLIQVEDANSDYADLAPVNAPMNMLACYIEEGPEAYSVRRHRERIPEFLWLGKDGMMCCGTNGVQNWDTAFAIQAMYEIGFATKPEYHQTLLKAVEFLEDQQFLEHPVGYQKSPVFSDPPTAKTSPEHGYRHVRKGAWGFSNRVQGYTVSDCTAEALKATIMLQTLGDPDNSSKTLFPVLIPEQRLKWAADILLTMQNKSGACSSYEPTRGSERLELLNAAEVFGRIMVEYDYPECTTACVTTLHRFNQLYPNYRAKEIRRFIDTAAQWIRTNQREDGSWYGSWGICFTYAGMFALESLSTQGETHANSERVRRACTFFLARQNGDGGWGESYRSCETGEWCPHPDGSQVVQTAWVVIALARAQYPDREPVARAVQLLMRRQRPNGEWLQEGIEGVFNKSCMISYPNYKFIFPIQALGMYAKRFGDADIN</sequence>
<feature type="compositionally biased region" description="Acidic residues" evidence="8">
    <location>
        <begin position="1365"/>
        <end position="1374"/>
    </location>
</feature>
<evidence type="ECO:0000313" key="10">
    <source>
        <dbReference type="EMBL" id="TKA79285.1"/>
    </source>
</evidence>
<keyword evidence="6" id="KW-0413">Isomerase</keyword>
<accession>A0A4U0XVZ0</accession>
<dbReference type="SUPFAM" id="SSF48239">
    <property type="entry name" value="Terpenoid cyclases/Protein prenyltransferases"/>
    <property type="match status" value="2"/>
</dbReference>
<dbReference type="SFLD" id="SFLDG01016">
    <property type="entry name" value="Prenyltransferase_Like_2"/>
    <property type="match status" value="1"/>
</dbReference>
<dbReference type="EC" id="5.4.99.7" evidence="7"/>
<keyword evidence="5" id="KW-0443">Lipid metabolism</keyword>
<dbReference type="InterPro" id="IPR002365">
    <property type="entry name" value="Terpene_synthase_CS"/>
</dbReference>
<evidence type="ECO:0000256" key="3">
    <source>
        <dbReference type="ARBA" id="ARBA00022737"/>
    </source>
</evidence>
<feature type="compositionally biased region" description="Polar residues" evidence="8">
    <location>
        <begin position="933"/>
        <end position="950"/>
    </location>
</feature>
<comment type="similarity">
    <text evidence="1">Belongs to the terpene cyclase/mutase family.</text>
</comment>
<proteinExistence type="inferred from homology"/>
<gene>
    <name evidence="10" type="ORF">B0A55_04253</name>
</gene>
<evidence type="ECO:0000259" key="9">
    <source>
        <dbReference type="SMART" id="SM00976"/>
    </source>
</evidence>
<dbReference type="InterPro" id="IPR011564">
    <property type="entry name" value="Telomer_end-bd_POT1/Cdc13"/>
</dbReference>
<dbReference type="InterPro" id="IPR020845">
    <property type="entry name" value="AMP-binding_CS"/>
</dbReference>
<dbReference type="OrthoDB" id="21502at2759"/>
<dbReference type="Gene3D" id="3.40.50.12780">
    <property type="entry name" value="N-terminal domain of ligase-like"/>
    <property type="match status" value="1"/>
</dbReference>
<feature type="compositionally biased region" description="Basic and acidic residues" evidence="8">
    <location>
        <begin position="963"/>
        <end position="973"/>
    </location>
</feature>
<dbReference type="NCBIfam" id="TIGR01787">
    <property type="entry name" value="squalene_cyclas"/>
    <property type="match status" value="1"/>
</dbReference>
<dbReference type="Pfam" id="PF13243">
    <property type="entry name" value="SQHop_cyclase_C"/>
    <property type="match status" value="1"/>
</dbReference>
<comment type="caution">
    <text evidence="10">The sequence shown here is derived from an EMBL/GenBank/DDBJ whole genome shotgun (WGS) entry which is preliminary data.</text>
</comment>
<dbReference type="InterPro" id="IPR032696">
    <property type="entry name" value="SQ_cyclase_C"/>
</dbReference>
<dbReference type="CDD" id="cd02892">
    <property type="entry name" value="SQCY_1"/>
    <property type="match status" value="1"/>
</dbReference>
<dbReference type="Pfam" id="PF13249">
    <property type="entry name" value="SQHop_cyclase_N"/>
    <property type="match status" value="1"/>
</dbReference>
<dbReference type="GO" id="GO:0003677">
    <property type="term" value="F:DNA binding"/>
    <property type="evidence" value="ECO:0007669"/>
    <property type="project" value="InterPro"/>
</dbReference>
<dbReference type="InterPro" id="IPR042099">
    <property type="entry name" value="ANL_N_sf"/>
</dbReference>
<dbReference type="PROSITE" id="PS01074">
    <property type="entry name" value="TERPENE_SYNTHASES"/>
    <property type="match status" value="1"/>
</dbReference>
<dbReference type="InterPro" id="IPR045851">
    <property type="entry name" value="AMP-bd_C_sf"/>
</dbReference>
<evidence type="ECO:0000313" key="11">
    <source>
        <dbReference type="Proteomes" id="UP000309340"/>
    </source>
</evidence>
<feature type="compositionally biased region" description="Basic and acidic residues" evidence="8">
    <location>
        <begin position="987"/>
        <end position="996"/>
    </location>
</feature>
<dbReference type="SUPFAM" id="SSF50249">
    <property type="entry name" value="Nucleic acid-binding proteins"/>
    <property type="match status" value="1"/>
</dbReference>
<feature type="compositionally biased region" description="Polar residues" evidence="8">
    <location>
        <begin position="1453"/>
        <end position="1467"/>
    </location>
</feature>
<dbReference type="Pfam" id="PF00501">
    <property type="entry name" value="AMP-binding"/>
    <property type="match status" value="1"/>
</dbReference>
<feature type="compositionally biased region" description="Low complexity" evidence="8">
    <location>
        <begin position="1588"/>
        <end position="1599"/>
    </location>
</feature>
<dbReference type="GO" id="GO:0016104">
    <property type="term" value="P:triterpenoid biosynthetic process"/>
    <property type="evidence" value="ECO:0007669"/>
    <property type="project" value="InterPro"/>
</dbReference>
<dbReference type="STRING" id="329884.A0A4U0XVZ0"/>
<dbReference type="GO" id="GO:0005811">
    <property type="term" value="C:lipid droplet"/>
    <property type="evidence" value="ECO:0007669"/>
    <property type="project" value="InterPro"/>
</dbReference>
<feature type="region of interest" description="Disordered" evidence="8">
    <location>
        <begin position="1151"/>
        <end position="1317"/>
    </location>
</feature>
<dbReference type="Gene3D" id="1.50.10.20">
    <property type="match status" value="2"/>
</dbReference>
<keyword evidence="3" id="KW-0677">Repeat</keyword>
<evidence type="ECO:0000256" key="5">
    <source>
        <dbReference type="ARBA" id="ARBA00023098"/>
    </source>
</evidence>
<evidence type="ECO:0000256" key="8">
    <source>
        <dbReference type="SAM" id="MobiDB-lite"/>
    </source>
</evidence>
<dbReference type="SMART" id="SM00976">
    <property type="entry name" value="Telo_bind"/>
    <property type="match status" value="1"/>
</dbReference>
<dbReference type="GO" id="GO:0000250">
    <property type="term" value="F:lanosterol synthase activity"/>
    <property type="evidence" value="ECO:0007669"/>
    <property type="project" value="UniProtKB-EC"/>
</dbReference>
<feature type="domain" description="Telomeric single stranded DNA binding POT1/Cdc13" evidence="9">
    <location>
        <begin position="1733"/>
        <end position="1878"/>
    </location>
</feature>
<dbReference type="Proteomes" id="UP000309340">
    <property type="component" value="Unassembled WGS sequence"/>
</dbReference>
<dbReference type="Gene3D" id="2.40.50.140">
    <property type="entry name" value="Nucleic acid-binding proteins"/>
    <property type="match status" value="1"/>
</dbReference>
<evidence type="ECO:0000256" key="1">
    <source>
        <dbReference type="ARBA" id="ARBA00009755"/>
    </source>
</evidence>
<dbReference type="GO" id="GO:0000723">
    <property type="term" value="P:telomere maintenance"/>
    <property type="evidence" value="ECO:0007669"/>
    <property type="project" value="InterPro"/>
</dbReference>
<dbReference type="FunFam" id="1.50.10.20:FF:000003">
    <property type="entry name" value="Terpene cyclase/mutase family member"/>
    <property type="match status" value="1"/>
</dbReference>
<evidence type="ECO:0000256" key="2">
    <source>
        <dbReference type="ARBA" id="ARBA00022516"/>
    </source>
</evidence>
<dbReference type="EMBL" id="NAJQ01000093">
    <property type="protein sequence ID" value="TKA79285.1"/>
    <property type="molecule type" value="Genomic_DNA"/>
</dbReference>
<feature type="compositionally biased region" description="Basic and acidic residues" evidence="8">
    <location>
        <begin position="1003"/>
        <end position="1031"/>
    </location>
</feature>
<feature type="region of interest" description="Disordered" evidence="8">
    <location>
        <begin position="1405"/>
        <end position="1617"/>
    </location>
</feature>
<feature type="region of interest" description="Disordered" evidence="8">
    <location>
        <begin position="733"/>
        <end position="758"/>
    </location>
</feature>
<dbReference type="GO" id="GO:0000781">
    <property type="term" value="C:chromosome, telomeric region"/>
    <property type="evidence" value="ECO:0007669"/>
    <property type="project" value="InterPro"/>
</dbReference>
<organism evidence="10 11">
    <name type="scientific">Friedmanniomyces simplex</name>
    <dbReference type="NCBI Taxonomy" id="329884"/>
    <lineage>
        <taxon>Eukaryota</taxon>
        <taxon>Fungi</taxon>
        <taxon>Dikarya</taxon>
        <taxon>Ascomycota</taxon>
        <taxon>Pezizomycotina</taxon>
        <taxon>Dothideomycetes</taxon>
        <taxon>Dothideomycetidae</taxon>
        <taxon>Mycosphaerellales</taxon>
        <taxon>Teratosphaeriaceae</taxon>
        <taxon>Friedmanniomyces</taxon>
    </lineage>
</organism>
<feature type="region of interest" description="Disordered" evidence="8">
    <location>
        <begin position="911"/>
        <end position="1091"/>
    </location>
</feature>
<dbReference type="PANTHER" id="PTHR11764">
    <property type="entry name" value="TERPENE CYCLASE/MUTASE FAMILY MEMBER"/>
    <property type="match status" value="1"/>
</dbReference>
<feature type="region of interest" description="Disordered" evidence="8">
    <location>
        <begin position="638"/>
        <end position="666"/>
    </location>
</feature>
<reference evidence="10 11" key="1">
    <citation type="submission" date="2017-03" db="EMBL/GenBank/DDBJ databases">
        <title>Genomes of endolithic fungi from Antarctica.</title>
        <authorList>
            <person name="Coleine C."/>
            <person name="Masonjones S."/>
            <person name="Stajich J.E."/>
        </authorList>
    </citation>
    <scope>NUCLEOTIDE SEQUENCE [LARGE SCALE GENOMIC DNA]</scope>
    <source>
        <strain evidence="10 11">CCFEE 5184</strain>
    </source>
</reference>
<dbReference type="SUPFAM" id="SSF56801">
    <property type="entry name" value="Acetyl-CoA synthetase-like"/>
    <property type="match status" value="1"/>
</dbReference>
<name>A0A4U0XVZ0_9PEZI</name>
<keyword evidence="4" id="KW-0752">Steroid biosynthesis</keyword>
<keyword evidence="2" id="KW-0444">Lipid biosynthesis</keyword>
<keyword evidence="11" id="KW-1185">Reference proteome</keyword>
<feature type="compositionally biased region" description="Pro residues" evidence="8">
    <location>
        <begin position="835"/>
        <end position="846"/>
    </location>
</feature>
<feature type="compositionally biased region" description="Basic and acidic residues" evidence="8">
    <location>
        <begin position="1527"/>
        <end position="1544"/>
    </location>
</feature>
<dbReference type="InterPro" id="IPR018333">
    <property type="entry name" value="Squalene_cyclase"/>
</dbReference>
<dbReference type="InterPro" id="IPR032697">
    <property type="entry name" value="SQ_cyclase_N"/>
</dbReference>
<dbReference type="PROSITE" id="PS00455">
    <property type="entry name" value="AMP_BINDING"/>
    <property type="match status" value="1"/>
</dbReference>
<feature type="compositionally biased region" description="Basic and acidic residues" evidence="8">
    <location>
        <begin position="1190"/>
        <end position="1199"/>
    </location>
</feature>
<protein>
    <recommendedName>
        <fullName evidence="7">lanosterol synthase</fullName>
        <ecNumber evidence="7">5.4.99.7</ecNumber>
    </recommendedName>
</protein>
<feature type="compositionally biased region" description="Basic and acidic residues" evidence="8">
    <location>
        <begin position="1151"/>
        <end position="1168"/>
    </location>
</feature>
<dbReference type="InterPro" id="IPR008930">
    <property type="entry name" value="Terpenoid_cyclase/PrenylTrfase"/>
</dbReference>
<dbReference type="InterPro" id="IPR000873">
    <property type="entry name" value="AMP-dep_synth/lig_dom"/>
</dbReference>
<feature type="compositionally biased region" description="Polar residues" evidence="8">
    <location>
        <begin position="1268"/>
        <end position="1282"/>
    </location>
</feature>
<feature type="compositionally biased region" description="Polar residues" evidence="8">
    <location>
        <begin position="1328"/>
        <end position="1346"/>
    </location>
</feature>
<feature type="region of interest" description="Disordered" evidence="8">
    <location>
        <begin position="1637"/>
        <end position="1674"/>
    </location>
</feature>
<feature type="region of interest" description="Disordered" evidence="8">
    <location>
        <begin position="1328"/>
        <end position="1347"/>
    </location>
</feature>
<feature type="region of interest" description="Disordered" evidence="8">
    <location>
        <begin position="809"/>
        <end position="884"/>
    </location>
</feature>